<organism evidence="2 3">
    <name type="scientific">Araneus ventricosus</name>
    <name type="common">Orbweaver spider</name>
    <name type="synonym">Epeira ventricosa</name>
    <dbReference type="NCBI Taxonomy" id="182803"/>
    <lineage>
        <taxon>Eukaryota</taxon>
        <taxon>Metazoa</taxon>
        <taxon>Ecdysozoa</taxon>
        <taxon>Arthropoda</taxon>
        <taxon>Chelicerata</taxon>
        <taxon>Arachnida</taxon>
        <taxon>Araneae</taxon>
        <taxon>Araneomorphae</taxon>
        <taxon>Entelegynae</taxon>
        <taxon>Araneoidea</taxon>
        <taxon>Araneidae</taxon>
        <taxon>Araneus</taxon>
    </lineage>
</organism>
<keyword evidence="3" id="KW-1185">Reference proteome</keyword>
<proteinExistence type="predicted"/>
<evidence type="ECO:0000313" key="2">
    <source>
        <dbReference type="EMBL" id="GBO02677.1"/>
    </source>
</evidence>
<name>A0A4Y2TTF4_ARAVE</name>
<sequence length="148" mass="16398">MRSCCRSVCFLLLMGSKLPPRAGRVWRPTRWVVHFGPWCINRPVFQPSGWSSQGDQVKGHSLGLALRVVTVPRGDPERIVHKAFSETLGEVPSIRKLRSGDLLVEVSNRKQSQQILKLKALATIPITVGAHATFNSSKGGYNLRRAVS</sequence>
<evidence type="ECO:0000313" key="3">
    <source>
        <dbReference type="Proteomes" id="UP000499080"/>
    </source>
</evidence>
<comment type="caution">
    <text evidence="2">The sequence shown here is derived from an EMBL/GenBank/DDBJ whole genome shotgun (WGS) entry which is preliminary data.</text>
</comment>
<feature type="signal peptide" evidence="1">
    <location>
        <begin position="1"/>
        <end position="23"/>
    </location>
</feature>
<dbReference type="AlphaFoldDB" id="A0A4Y2TTF4"/>
<gene>
    <name evidence="2" type="ORF">AVEN_54531_1</name>
</gene>
<dbReference type="Proteomes" id="UP000499080">
    <property type="component" value="Unassembled WGS sequence"/>
</dbReference>
<dbReference type="EMBL" id="BGPR01030264">
    <property type="protein sequence ID" value="GBO02677.1"/>
    <property type="molecule type" value="Genomic_DNA"/>
</dbReference>
<reference evidence="2 3" key="1">
    <citation type="journal article" date="2019" name="Sci. Rep.">
        <title>Orb-weaving spider Araneus ventricosus genome elucidates the spidroin gene catalogue.</title>
        <authorList>
            <person name="Kono N."/>
            <person name="Nakamura H."/>
            <person name="Ohtoshi R."/>
            <person name="Moran D.A.P."/>
            <person name="Shinohara A."/>
            <person name="Yoshida Y."/>
            <person name="Fujiwara M."/>
            <person name="Mori M."/>
            <person name="Tomita M."/>
            <person name="Arakawa K."/>
        </authorList>
    </citation>
    <scope>NUCLEOTIDE SEQUENCE [LARGE SCALE GENOMIC DNA]</scope>
</reference>
<evidence type="ECO:0000256" key="1">
    <source>
        <dbReference type="SAM" id="SignalP"/>
    </source>
</evidence>
<keyword evidence="1" id="KW-0732">Signal</keyword>
<accession>A0A4Y2TTF4</accession>
<protein>
    <submittedName>
        <fullName evidence="2">Uncharacterized protein</fullName>
    </submittedName>
</protein>
<feature type="chain" id="PRO_5021496640" evidence="1">
    <location>
        <begin position="24"/>
        <end position="148"/>
    </location>
</feature>